<dbReference type="OrthoDB" id="7572916at2"/>
<comment type="caution">
    <text evidence="1">The sequence shown here is derived from an EMBL/GenBank/DDBJ whole genome shotgun (WGS) entry which is preliminary data.</text>
</comment>
<dbReference type="RefSeq" id="WP_144844661.1">
    <property type="nucleotide sequence ID" value="NZ_VMRJ01000001.1"/>
</dbReference>
<name>A0A558C3B4_9BACT</name>
<dbReference type="AlphaFoldDB" id="A0A558C3B4"/>
<dbReference type="InterPro" id="IPR046505">
    <property type="entry name" value="DUF6683"/>
</dbReference>
<reference evidence="1 2" key="1">
    <citation type="submission" date="2019-07" db="EMBL/GenBank/DDBJ databases">
        <title>Hymenobacter sp. straun FUR1 Genome sequencing and assembly.</title>
        <authorList>
            <person name="Chhetri G."/>
        </authorList>
    </citation>
    <scope>NUCLEOTIDE SEQUENCE [LARGE SCALE GENOMIC DNA]</scope>
    <source>
        <strain evidence="1 2">Fur1</strain>
    </source>
</reference>
<dbReference type="Proteomes" id="UP000317624">
    <property type="component" value="Unassembled WGS sequence"/>
</dbReference>
<dbReference type="Pfam" id="PF20388">
    <property type="entry name" value="DUF6683"/>
    <property type="match status" value="1"/>
</dbReference>
<gene>
    <name evidence="1" type="ORF">FNT36_04200</name>
</gene>
<keyword evidence="2" id="KW-1185">Reference proteome</keyword>
<evidence type="ECO:0000313" key="2">
    <source>
        <dbReference type="Proteomes" id="UP000317624"/>
    </source>
</evidence>
<dbReference type="EMBL" id="VMRJ01000001">
    <property type="protein sequence ID" value="TVT43299.1"/>
    <property type="molecule type" value="Genomic_DNA"/>
</dbReference>
<sequence>MSLQKLFLGSLGALPSLLAPVMSYGQSPELTMEIYSSNMMALTNSQLNRAMLDESIRRNKARSGGRATPSAAAKAASAAAPQLRYTATTAMRRTAAEQFARRQPGTTPATVSKFAAMFGPSGSADYGPLYAKLLPGSGLQDNNVADAFAACLVATYRVAHGEVPGGTILPAGPTAAVRQQFAPTAAHVLAGRPASVAAQLGELLKLQTVLVSVGAQGTDEAKTAAFRRGVATRFQQLFKIDVNALTLSERGLVKRAGAGAKTAPAATDGARSAPAAPGTAVGAQWFFRARSNAYGGLTFEPVALLASGQYCDVGEGPLESLDLAADRAQRPSAWGTWRKNGSAFVLTDAKGRPNSYELGSGSWFPAYAAGAVPLKRAYKNASGGSVGGATSLVISKLNFVDASHFTEGANGGVMTANAAGGSRRSASGTYRLQGHTLTLTYADGRTVRKSFAIGAKGTPARPSNDLLFIGGDAYTDE</sequence>
<organism evidence="1 2">
    <name type="scientific">Hymenobacter setariae</name>
    <dbReference type="NCBI Taxonomy" id="2594794"/>
    <lineage>
        <taxon>Bacteria</taxon>
        <taxon>Pseudomonadati</taxon>
        <taxon>Bacteroidota</taxon>
        <taxon>Cytophagia</taxon>
        <taxon>Cytophagales</taxon>
        <taxon>Hymenobacteraceae</taxon>
        <taxon>Hymenobacter</taxon>
    </lineage>
</organism>
<evidence type="ECO:0000313" key="1">
    <source>
        <dbReference type="EMBL" id="TVT43299.1"/>
    </source>
</evidence>
<accession>A0A558C3B4</accession>
<protein>
    <submittedName>
        <fullName evidence="1">Uncharacterized protein</fullName>
    </submittedName>
</protein>
<proteinExistence type="predicted"/>